<dbReference type="eggNOG" id="ENOG503359R">
    <property type="taxonomic scope" value="Bacteria"/>
</dbReference>
<comment type="caution">
    <text evidence="1">The sequence shown here is derived from an EMBL/GenBank/DDBJ whole genome shotgun (WGS) entry which is preliminary data.</text>
</comment>
<protein>
    <submittedName>
        <fullName evidence="1">Uncharacterized protein</fullName>
    </submittedName>
</protein>
<gene>
    <name evidence="1" type="ORF">GCWU0000282_002290</name>
</gene>
<organism evidence="1 2">
    <name type="scientific">Catonella morbi ATCC 51271</name>
    <dbReference type="NCBI Taxonomy" id="592026"/>
    <lineage>
        <taxon>Bacteria</taxon>
        <taxon>Bacillati</taxon>
        <taxon>Bacillota</taxon>
        <taxon>Clostridia</taxon>
        <taxon>Lachnospirales</taxon>
        <taxon>Lachnospiraceae</taxon>
        <taxon>Catonella</taxon>
    </lineage>
</organism>
<keyword evidence="2" id="KW-1185">Reference proteome</keyword>
<dbReference type="AlphaFoldDB" id="V2Y399"/>
<dbReference type="EMBL" id="ACIL03000016">
    <property type="protein sequence ID" value="ESL02156.1"/>
    <property type="molecule type" value="Genomic_DNA"/>
</dbReference>
<evidence type="ECO:0000313" key="1">
    <source>
        <dbReference type="EMBL" id="ESL02156.1"/>
    </source>
</evidence>
<reference evidence="1 2" key="1">
    <citation type="submission" date="2013-06" db="EMBL/GenBank/DDBJ databases">
        <authorList>
            <person name="Weinstock G."/>
            <person name="Sodergren E."/>
            <person name="Clifton S."/>
            <person name="Fulton L."/>
            <person name="Fulton B."/>
            <person name="Courtney L."/>
            <person name="Fronick C."/>
            <person name="Harrison M."/>
            <person name="Strong C."/>
            <person name="Farmer C."/>
            <person name="Delahaunty K."/>
            <person name="Markovic C."/>
            <person name="Hall O."/>
            <person name="Minx P."/>
            <person name="Tomlinson C."/>
            <person name="Mitreva M."/>
            <person name="Nelson J."/>
            <person name="Hou S."/>
            <person name="Wollam A."/>
            <person name="Pepin K.H."/>
            <person name="Johnson M."/>
            <person name="Bhonagiri V."/>
            <person name="Nash W.E."/>
            <person name="Warren W."/>
            <person name="Chinwalla A."/>
            <person name="Mardis E.R."/>
            <person name="Wilson R.K."/>
        </authorList>
    </citation>
    <scope>NUCLEOTIDE SEQUENCE [LARGE SCALE GENOMIC DNA]</scope>
    <source>
        <strain evidence="1 2">ATCC 51271</strain>
    </source>
</reference>
<dbReference type="Proteomes" id="UP000018227">
    <property type="component" value="Unassembled WGS sequence"/>
</dbReference>
<evidence type="ECO:0000313" key="2">
    <source>
        <dbReference type="Proteomes" id="UP000018227"/>
    </source>
</evidence>
<dbReference type="STRING" id="592026.GCWU0000282_002290"/>
<dbReference type="HOGENOM" id="CLU_2686722_0_0_9"/>
<accession>V2Y399</accession>
<proteinExistence type="predicted"/>
<name>V2Y399_9FIRM</name>
<sequence>MKMEIGKTYIVKKDIFDFLKGEILLLEDKGYQAYYGEHNFVFVNEEKQKKWLILRDHSDEDIKIYSHLEEYFEEK</sequence>
<dbReference type="RefSeq" id="WP_023355150.1">
    <property type="nucleotide sequence ID" value="NZ_KI535369.1"/>
</dbReference>
<dbReference type="OrthoDB" id="2235518at2"/>